<name>A0ABV5XMI7_9NOCA</name>
<evidence type="ECO:0000256" key="1">
    <source>
        <dbReference type="ARBA" id="ARBA00022801"/>
    </source>
</evidence>
<dbReference type="Pfam" id="PF07859">
    <property type="entry name" value="Abhydrolase_3"/>
    <property type="match status" value="1"/>
</dbReference>
<dbReference type="PANTHER" id="PTHR48081">
    <property type="entry name" value="AB HYDROLASE SUPERFAMILY PROTEIN C4A8.06C"/>
    <property type="match status" value="1"/>
</dbReference>
<dbReference type="Proteomes" id="UP001589587">
    <property type="component" value="Unassembled WGS sequence"/>
</dbReference>
<dbReference type="RefSeq" id="WP_350491332.1">
    <property type="nucleotide sequence ID" value="NZ_JBHMAS010000077.1"/>
</dbReference>
<evidence type="ECO:0000259" key="2">
    <source>
        <dbReference type="Pfam" id="PF07859"/>
    </source>
</evidence>
<reference evidence="3 4" key="1">
    <citation type="submission" date="2024-09" db="EMBL/GenBank/DDBJ databases">
        <authorList>
            <person name="Sun Q."/>
            <person name="Mori K."/>
        </authorList>
    </citation>
    <scope>NUCLEOTIDE SEQUENCE [LARGE SCALE GENOMIC DNA]</scope>
    <source>
        <strain evidence="3 4">JCM 11411</strain>
    </source>
</reference>
<keyword evidence="1 3" id="KW-0378">Hydrolase</keyword>
<evidence type="ECO:0000313" key="3">
    <source>
        <dbReference type="EMBL" id="MFB9783700.1"/>
    </source>
</evidence>
<gene>
    <name evidence="3" type="ORF">ACFFQ6_28785</name>
</gene>
<proteinExistence type="predicted"/>
<keyword evidence="4" id="KW-1185">Reference proteome</keyword>
<protein>
    <submittedName>
        <fullName evidence="3">Alpha/beta hydrolase</fullName>
    </submittedName>
</protein>
<dbReference type="SUPFAM" id="SSF53474">
    <property type="entry name" value="alpha/beta-Hydrolases"/>
    <property type="match status" value="1"/>
</dbReference>
<sequence>MPFDIAAVPPVRPPFDPEVGAFLSILPSIYTTVRADQIIESRALSKARRTEIVDLQRGGAVRVDERTVPGPAGDPDVVLLIMSPTQQSGPRPLVYSIHGGGMIRADRYVGAGQLAEWVEAFNIVAVSVEYRLAPENPHPAPVEDCYAGLVWVAEHADELGVDAERILVHGASAGGGLAAATALLTRDRGGPVLSHQMLHCPMLDDRMITHSSQMLEGEGVWDRISNRTGWTALLGESVGGPDVSPYAAPARAQDLSGLPATYLEVGSVEVFRDEVIDYGTRLSQSGVPVEMHVWSGGFHGFDGLVPQAALSRSANQTRMAYLRRILN</sequence>
<dbReference type="InterPro" id="IPR029058">
    <property type="entry name" value="AB_hydrolase_fold"/>
</dbReference>
<accession>A0ABV5XMI7</accession>
<feature type="domain" description="Alpha/beta hydrolase fold-3" evidence="2">
    <location>
        <begin position="96"/>
        <end position="301"/>
    </location>
</feature>
<dbReference type="PANTHER" id="PTHR48081:SF8">
    <property type="entry name" value="ALPHA_BETA HYDROLASE FOLD-3 DOMAIN-CONTAINING PROTEIN-RELATED"/>
    <property type="match status" value="1"/>
</dbReference>
<organism evidence="3 4">
    <name type="scientific">Rhodococcus baikonurensis</name>
    <dbReference type="NCBI Taxonomy" id="172041"/>
    <lineage>
        <taxon>Bacteria</taxon>
        <taxon>Bacillati</taxon>
        <taxon>Actinomycetota</taxon>
        <taxon>Actinomycetes</taxon>
        <taxon>Mycobacteriales</taxon>
        <taxon>Nocardiaceae</taxon>
        <taxon>Rhodococcus</taxon>
        <taxon>Rhodococcus erythropolis group</taxon>
    </lineage>
</organism>
<comment type="caution">
    <text evidence="3">The sequence shown here is derived from an EMBL/GenBank/DDBJ whole genome shotgun (WGS) entry which is preliminary data.</text>
</comment>
<evidence type="ECO:0000313" key="4">
    <source>
        <dbReference type="Proteomes" id="UP001589587"/>
    </source>
</evidence>
<dbReference type="InterPro" id="IPR013094">
    <property type="entry name" value="AB_hydrolase_3"/>
</dbReference>
<dbReference type="Gene3D" id="3.40.50.1820">
    <property type="entry name" value="alpha/beta hydrolase"/>
    <property type="match status" value="1"/>
</dbReference>
<dbReference type="InterPro" id="IPR050300">
    <property type="entry name" value="GDXG_lipolytic_enzyme"/>
</dbReference>
<dbReference type="GO" id="GO:0016787">
    <property type="term" value="F:hydrolase activity"/>
    <property type="evidence" value="ECO:0007669"/>
    <property type="project" value="UniProtKB-KW"/>
</dbReference>
<dbReference type="EMBL" id="JBHMAS010000077">
    <property type="protein sequence ID" value="MFB9783700.1"/>
    <property type="molecule type" value="Genomic_DNA"/>
</dbReference>